<organism evidence="1 2">
    <name type="scientific">Microtetraspora glauca</name>
    <dbReference type="NCBI Taxonomy" id="1996"/>
    <lineage>
        <taxon>Bacteria</taxon>
        <taxon>Bacillati</taxon>
        <taxon>Actinomycetota</taxon>
        <taxon>Actinomycetes</taxon>
        <taxon>Streptosporangiales</taxon>
        <taxon>Streptosporangiaceae</taxon>
        <taxon>Microtetraspora</taxon>
    </lineage>
</organism>
<keyword evidence="2" id="KW-1185">Reference proteome</keyword>
<evidence type="ECO:0000313" key="1">
    <source>
        <dbReference type="EMBL" id="MEV0974970.1"/>
    </source>
</evidence>
<dbReference type="Proteomes" id="UP001551675">
    <property type="component" value="Unassembled WGS sequence"/>
</dbReference>
<protein>
    <submittedName>
        <fullName evidence="1">Uncharacterized protein</fullName>
    </submittedName>
</protein>
<dbReference type="EMBL" id="JBFALK010000039">
    <property type="protein sequence ID" value="MEV0974970.1"/>
    <property type="molecule type" value="Genomic_DNA"/>
</dbReference>
<proteinExistence type="predicted"/>
<comment type="caution">
    <text evidence="1">The sequence shown here is derived from an EMBL/GenBank/DDBJ whole genome shotgun (WGS) entry which is preliminary data.</text>
</comment>
<accession>A0ABV3GTK9</accession>
<sequence>MFTRILQLIFSVSTPNAPPPTVATPPVFLQVGSLGPLLAGVYRSPHPENADLVRWALMDVQGEAQRTVSPEAATLVHAIDDFEMAVDEMLACAGEQYDESDRFWFKATLEQVSTEALDVAFALQSYLSRHPRSPFY</sequence>
<reference evidence="1 2" key="1">
    <citation type="submission" date="2024-06" db="EMBL/GenBank/DDBJ databases">
        <title>The Natural Products Discovery Center: Release of the First 8490 Sequenced Strains for Exploring Actinobacteria Biosynthetic Diversity.</title>
        <authorList>
            <person name="Kalkreuter E."/>
            <person name="Kautsar S.A."/>
            <person name="Yang D."/>
            <person name="Bader C.D."/>
            <person name="Teijaro C.N."/>
            <person name="Fluegel L."/>
            <person name="Davis C.M."/>
            <person name="Simpson J.R."/>
            <person name="Lauterbach L."/>
            <person name="Steele A.D."/>
            <person name="Gui C."/>
            <person name="Meng S."/>
            <person name="Li G."/>
            <person name="Viehrig K."/>
            <person name="Ye F."/>
            <person name="Su P."/>
            <person name="Kiefer A.F."/>
            <person name="Nichols A."/>
            <person name="Cepeda A.J."/>
            <person name="Yan W."/>
            <person name="Fan B."/>
            <person name="Jiang Y."/>
            <person name="Adhikari A."/>
            <person name="Zheng C.-J."/>
            <person name="Schuster L."/>
            <person name="Cowan T.M."/>
            <person name="Smanski M.J."/>
            <person name="Chevrette M.G."/>
            <person name="De Carvalho L.P.S."/>
            <person name="Shen B."/>
        </authorList>
    </citation>
    <scope>NUCLEOTIDE SEQUENCE [LARGE SCALE GENOMIC DNA]</scope>
    <source>
        <strain evidence="1 2">NPDC050100</strain>
    </source>
</reference>
<evidence type="ECO:0000313" key="2">
    <source>
        <dbReference type="Proteomes" id="UP001551675"/>
    </source>
</evidence>
<dbReference type="RefSeq" id="WP_358142175.1">
    <property type="nucleotide sequence ID" value="NZ_JBFALK010000039.1"/>
</dbReference>
<name>A0ABV3GTK9_MICGL</name>
<gene>
    <name evidence="1" type="ORF">AB0I59_40815</name>
</gene>